<dbReference type="GO" id="GO:0004605">
    <property type="term" value="F:phosphatidate cytidylyltransferase activity"/>
    <property type="evidence" value="ECO:0007669"/>
    <property type="project" value="UniProtKB-EC"/>
</dbReference>
<evidence type="ECO:0000256" key="16">
    <source>
        <dbReference type="ARBA" id="ARBA00023209"/>
    </source>
</evidence>
<feature type="transmembrane region" description="Helical" evidence="24">
    <location>
        <begin position="12"/>
        <end position="39"/>
    </location>
</feature>
<protein>
    <recommendedName>
        <fullName evidence="7">Phosphatidate cytidylyltransferase</fullName>
        <ecNumber evidence="6">2.7.7.41</ecNumber>
    </recommendedName>
    <alternativeName>
        <fullName evidence="20">CDP-DAG synthase</fullName>
    </alternativeName>
    <alternativeName>
        <fullName evidence="22">CDP-DG synthase</fullName>
    </alternativeName>
    <alternativeName>
        <fullName evidence="18">CDP-diacylglycerol synthase</fullName>
    </alternativeName>
    <alternativeName>
        <fullName evidence="21">CDP-diglyceride pyrophosphorylase</fullName>
    </alternativeName>
    <alternativeName>
        <fullName evidence="23">CDP-diglyceride synthase</fullName>
    </alternativeName>
    <alternativeName>
        <fullName evidence="19">CTP:phosphatidate cytidylyltransferase</fullName>
    </alternativeName>
</protein>
<evidence type="ECO:0000256" key="24">
    <source>
        <dbReference type="SAM" id="Phobius"/>
    </source>
</evidence>
<evidence type="ECO:0000256" key="2">
    <source>
        <dbReference type="ARBA" id="ARBA00004651"/>
    </source>
</evidence>
<dbReference type="GO" id="GO:0016024">
    <property type="term" value="P:CDP-diacylglycerol biosynthetic process"/>
    <property type="evidence" value="ECO:0007669"/>
    <property type="project" value="TreeGrafter"/>
</dbReference>
<evidence type="ECO:0000256" key="6">
    <source>
        <dbReference type="ARBA" id="ARBA00012487"/>
    </source>
</evidence>
<dbReference type="Proteomes" id="UP000886881">
    <property type="component" value="Unassembled WGS sequence"/>
</dbReference>
<reference evidence="25" key="2">
    <citation type="journal article" date="2021" name="PeerJ">
        <title>Extensive microbial diversity within the chicken gut microbiome revealed by metagenomics and culture.</title>
        <authorList>
            <person name="Gilroy R."/>
            <person name="Ravi A."/>
            <person name="Getino M."/>
            <person name="Pursley I."/>
            <person name="Horton D.L."/>
            <person name="Alikhan N.F."/>
            <person name="Baker D."/>
            <person name="Gharbi K."/>
            <person name="Hall N."/>
            <person name="Watson M."/>
            <person name="Adriaenssens E.M."/>
            <person name="Foster-Nyarko E."/>
            <person name="Jarju S."/>
            <person name="Secka A."/>
            <person name="Antonio M."/>
            <person name="Oren A."/>
            <person name="Chaudhuri R.R."/>
            <person name="La Ragione R."/>
            <person name="Hildebrand F."/>
            <person name="Pallen M.J."/>
        </authorList>
    </citation>
    <scope>NUCLEOTIDE SEQUENCE</scope>
    <source>
        <strain evidence="25">ChiHecec2B26-709</strain>
    </source>
</reference>
<comment type="similarity">
    <text evidence="5">Belongs to the CDS family.</text>
</comment>
<evidence type="ECO:0000313" key="26">
    <source>
        <dbReference type="Proteomes" id="UP000886881"/>
    </source>
</evidence>
<evidence type="ECO:0000256" key="23">
    <source>
        <dbReference type="ARBA" id="ARBA00033406"/>
    </source>
</evidence>
<evidence type="ECO:0000313" key="25">
    <source>
        <dbReference type="EMBL" id="HIT46346.1"/>
    </source>
</evidence>
<feature type="transmembrane region" description="Helical" evidence="24">
    <location>
        <begin position="83"/>
        <end position="101"/>
    </location>
</feature>
<gene>
    <name evidence="25" type="ORF">IAC35_00645</name>
</gene>
<keyword evidence="16" id="KW-0594">Phospholipid biosynthesis</keyword>
<evidence type="ECO:0000256" key="8">
    <source>
        <dbReference type="ARBA" id="ARBA00022475"/>
    </source>
</evidence>
<evidence type="ECO:0000256" key="4">
    <source>
        <dbReference type="ARBA" id="ARBA00005189"/>
    </source>
</evidence>
<proteinExistence type="inferred from homology"/>
<sequence>MNNLVRRTLVGIVFLVVMVFGLIWDRLIFGCLFLVILYFCLREYYEISLGGRFRAGSKLGILAGASAFVTVACVRFWDMDEALLLIPLGFLLIVPVAAVLFGDKENYPDVGIIYGGLLYIALPVALSPFVVMDGPVFDGWLLLSMFILVWMSDVGAYCVGSLLGQRPNAARLAPEISPHKSWWGFGGGGNPVRTPACHMRLFDIFLTYPFPSGSSRKNRNFLYRFPL</sequence>
<organism evidence="25 26">
    <name type="scientific">Candidatus Cryptobacteroides merdipullorum</name>
    <dbReference type="NCBI Taxonomy" id="2840771"/>
    <lineage>
        <taxon>Bacteria</taxon>
        <taxon>Pseudomonadati</taxon>
        <taxon>Bacteroidota</taxon>
        <taxon>Bacteroidia</taxon>
        <taxon>Bacteroidales</taxon>
        <taxon>Candidatus Cryptobacteroides</taxon>
    </lineage>
</organism>
<evidence type="ECO:0000256" key="13">
    <source>
        <dbReference type="ARBA" id="ARBA00022989"/>
    </source>
</evidence>
<feature type="transmembrane region" description="Helical" evidence="24">
    <location>
        <begin position="59"/>
        <end position="77"/>
    </location>
</feature>
<keyword evidence="11 24" id="KW-0812">Transmembrane</keyword>
<dbReference type="EC" id="2.7.7.41" evidence="6"/>
<keyword evidence="10" id="KW-0808">Transferase</keyword>
<name>A0A9D1KG72_9BACT</name>
<keyword evidence="9" id="KW-0444">Lipid biosynthesis</keyword>
<keyword evidence="8" id="KW-1003">Cell membrane</keyword>
<evidence type="ECO:0000256" key="22">
    <source>
        <dbReference type="ARBA" id="ARBA00032743"/>
    </source>
</evidence>
<evidence type="ECO:0000256" key="12">
    <source>
        <dbReference type="ARBA" id="ARBA00022695"/>
    </source>
</evidence>
<comment type="pathway">
    <text evidence="4">Lipid metabolism.</text>
</comment>
<dbReference type="GO" id="GO:0005886">
    <property type="term" value="C:plasma membrane"/>
    <property type="evidence" value="ECO:0007669"/>
    <property type="project" value="UniProtKB-SubCell"/>
</dbReference>
<evidence type="ECO:0000256" key="14">
    <source>
        <dbReference type="ARBA" id="ARBA00023098"/>
    </source>
</evidence>
<evidence type="ECO:0000256" key="9">
    <source>
        <dbReference type="ARBA" id="ARBA00022516"/>
    </source>
</evidence>
<feature type="transmembrane region" description="Helical" evidence="24">
    <location>
        <begin position="143"/>
        <end position="163"/>
    </location>
</feature>
<dbReference type="EMBL" id="DVLC01000010">
    <property type="protein sequence ID" value="HIT46346.1"/>
    <property type="molecule type" value="Genomic_DNA"/>
</dbReference>
<evidence type="ECO:0000256" key="19">
    <source>
        <dbReference type="ARBA" id="ARBA00031825"/>
    </source>
</evidence>
<keyword evidence="13 24" id="KW-1133">Transmembrane helix</keyword>
<keyword evidence="14" id="KW-0443">Lipid metabolism</keyword>
<evidence type="ECO:0000256" key="1">
    <source>
        <dbReference type="ARBA" id="ARBA00001698"/>
    </source>
</evidence>
<evidence type="ECO:0000256" key="17">
    <source>
        <dbReference type="ARBA" id="ARBA00023264"/>
    </source>
</evidence>
<evidence type="ECO:0000256" key="10">
    <source>
        <dbReference type="ARBA" id="ARBA00022679"/>
    </source>
</evidence>
<comment type="caution">
    <text evidence="25">The sequence shown here is derived from an EMBL/GenBank/DDBJ whole genome shotgun (WGS) entry which is preliminary data.</text>
</comment>
<evidence type="ECO:0000256" key="3">
    <source>
        <dbReference type="ARBA" id="ARBA00005119"/>
    </source>
</evidence>
<comment type="pathway">
    <text evidence="3">Phospholipid metabolism; CDP-diacylglycerol biosynthesis; CDP-diacylglycerol from sn-glycerol 3-phosphate: step 3/3.</text>
</comment>
<evidence type="ECO:0000256" key="21">
    <source>
        <dbReference type="ARBA" id="ARBA00032396"/>
    </source>
</evidence>
<keyword evidence="15 24" id="KW-0472">Membrane</keyword>
<dbReference type="Pfam" id="PF01148">
    <property type="entry name" value="CTP_transf_1"/>
    <property type="match status" value="1"/>
</dbReference>
<comment type="subcellular location">
    <subcellularLocation>
        <location evidence="2">Cell membrane</location>
        <topology evidence="2">Multi-pass membrane protein</topology>
    </subcellularLocation>
</comment>
<comment type="catalytic activity">
    <reaction evidence="1">
        <text>a 1,2-diacyl-sn-glycero-3-phosphate + CTP + H(+) = a CDP-1,2-diacyl-sn-glycerol + diphosphate</text>
        <dbReference type="Rhea" id="RHEA:16229"/>
        <dbReference type="ChEBI" id="CHEBI:15378"/>
        <dbReference type="ChEBI" id="CHEBI:33019"/>
        <dbReference type="ChEBI" id="CHEBI:37563"/>
        <dbReference type="ChEBI" id="CHEBI:58332"/>
        <dbReference type="ChEBI" id="CHEBI:58608"/>
        <dbReference type="EC" id="2.7.7.41"/>
    </reaction>
</comment>
<feature type="transmembrane region" description="Helical" evidence="24">
    <location>
        <begin position="113"/>
        <end position="131"/>
    </location>
</feature>
<evidence type="ECO:0000256" key="11">
    <source>
        <dbReference type="ARBA" id="ARBA00022692"/>
    </source>
</evidence>
<dbReference type="PANTHER" id="PTHR46382">
    <property type="entry name" value="PHOSPHATIDATE CYTIDYLYLTRANSFERASE"/>
    <property type="match status" value="1"/>
</dbReference>
<evidence type="ECO:0000256" key="7">
    <source>
        <dbReference type="ARBA" id="ARBA00019373"/>
    </source>
</evidence>
<evidence type="ECO:0000256" key="5">
    <source>
        <dbReference type="ARBA" id="ARBA00010185"/>
    </source>
</evidence>
<dbReference type="PANTHER" id="PTHR46382:SF1">
    <property type="entry name" value="PHOSPHATIDATE CYTIDYLYLTRANSFERASE"/>
    <property type="match status" value="1"/>
</dbReference>
<reference evidence="25" key="1">
    <citation type="submission" date="2020-10" db="EMBL/GenBank/DDBJ databases">
        <authorList>
            <person name="Gilroy R."/>
        </authorList>
    </citation>
    <scope>NUCLEOTIDE SEQUENCE</scope>
    <source>
        <strain evidence="25">ChiHecec2B26-709</strain>
    </source>
</reference>
<evidence type="ECO:0000256" key="15">
    <source>
        <dbReference type="ARBA" id="ARBA00023136"/>
    </source>
</evidence>
<keyword evidence="17" id="KW-1208">Phospholipid metabolism</keyword>
<dbReference type="AlphaFoldDB" id="A0A9D1KG72"/>
<evidence type="ECO:0000256" key="20">
    <source>
        <dbReference type="ARBA" id="ARBA00032253"/>
    </source>
</evidence>
<keyword evidence="12 25" id="KW-0548">Nucleotidyltransferase</keyword>
<accession>A0A9D1KG72</accession>
<evidence type="ECO:0000256" key="18">
    <source>
        <dbReference type="ARBA" id="ARBA00029893"/>
    </source>
</evidence>